<dbReference type="InterPro" id="IPR001610">
    <property type="entry name" value="PAC"/>
</dbReference>
<dbReference type="OrthoDB" id="230688at2157"/>
<dbReference type="SUPFAM" id="SSF55785">
    <property type="entry name" value="PYP-like sensor domain (PAS domain)"/>
    <property type="match status" value="1"/>
</dbReference>
<dbReference type="Pfam" id="PF02518">
    <property type="entry name" value="HATPase_c"/>
    <property type="match status" value="1"/>
</dbReference>
<dbReference type="RefSeq" id="WP_142986076.1">
    <property type="nucleotide sequence ID" value="NZ_FXTD01000003.1"/>
</dbReference>
<dbReference type="SUPFAM" id="SSF52172">
    <property type="entry name" value="CheY-like"/>
    <property type="match status" value="1"/>
</dbReference>
<dbReference type="InterPro" id="IPR004358">
    <property type="entry name" value="Sig_transdc_His_kin-like_C"/>
</dbReference>
<dbReference type="Gene3D" id="3.30.450.20">
    <property type="entry name" value="PAS domain"/>
    <property type="match status" value="1"/>
</dbReference>
<feature type="domain" description="Histidine kinase" evidence="5">
    <location>
        <begin position="286"/>
        <end position="492"/>
    </location>
</feature>
<dbReference type="EMBL" id="FXTD01000003">
    <property type="protein sequence ID" value="SMO51512.1"/>
    <property type="molecule type" value="Genomic_DNA"/>
</dbReference>
<protein>
    <submittedName>
        <fullName evidence="7">PAS domain S-box-containing protein</fullName>
    </submittedName>
</protein>
<dbReference type="InterPro" id="IPR000014">
    <property type="entry name" value="PAS"/>
</dbReference>
<dbReference type="Gene3D" id="3.30.565.10">
    <property type="entry name" value="Histidine kinase-like ATPase, C-terminal domain"/>
    <property type="match status" value="1"/>
</dbReference>
<evidence type="ECO:0000259" key="6">
    <source>
        <dbReference type="PROSITE" id="PS50113"/>
    </source>
</evidence>
<dbReference type="GO" id="GO:0000155">
    <property type="term" value="F:phosphorelay sensor kinase activity"/>
    <property type="evidence" value="ECO:0007669"/>
    <property type="project" value="InterPro"/>
</dbReference>
<dbReference type="Pfam" id="PF13426">
    <property type="entry name" value="PAS_9"/>
    <property type="match status" value="1"/>
</dbReference>
<evidence type="ECO:0000256" key="3">
    <source>
        <dbReference type="ARBA" id="ARBA00022991"/>
    </source>
</evidence>
<dbReference type="InterPro" id="IPR003594">
    <property type="entry name" value="HATPase_dom"/>
</dbReference>
<proteinExistence type="predicted"/>
<accession>A0A521BWD9</accession>
<evidence type="ECO:0000313" key="8">
    <source>
        <dbReference type="Proteomes" id="UP000319712"/>
    </source>
</evidence>
<dbReference type="NCBIfam" id="TIGR00229">
    <property type="entry name" value="sensory_box"/>
    <property type="match status" value="1"/>
</dbReference>
<evidence type="ECO:0000259" key="5">
    <source>
        <dbReference type="PROSITE" id="PS50109"/>
    </source>
</evidence>
<dbReference type="PROSITE" id="PS50109">
    <property type="entry name" value="HIS_KIN"/>
    <property type="match status" value="1"/>
</dbReference>
<dbReference type="PROSITE" id="PS50113">
    <property type="entry name" value="PAC"/>
    <property type="match status" value="1"/>
</dbReference>
<reference evidence="7 8" key="1">
    <citation type="submission" date="2017-05" db="EMBL/GenBank/DDBJ databases">
        <authorList>
            <person name="Varghese N."/>
            <person name="Submissions S."/>
        </authorList>
    </citation>
    <scope>NUCLEOTIDE SEQUENCE [LARGE SCALE GENOMIC DNA]</scope>
    <source>
        <strain evidence="7 8">DSM 19504</strain>
    </source>
</reference>
<dbReference type="PRINTS" id="PR00344">
    <property type="entry name" value="BCTRLSENSOR"/>
</dbReference>
<dbReference type="Proteomes" id="UP000319712">
    <property type="component" value="Unassembled WGS sequence"/>
</dbReference>
<feature type="domain" description="PAC" evidence="6">
    <location>
        <begin position="228"/>
        <end position="282"/>
    </location>
</feature>
<dbReference type="SUPFAM" id="SSF47384">
    <property type="entry name" value="Homodimeric domain of signal transducing histidine kinase"/>
    <property type="match status" value="1"/>
</dbReference>
<keyword evidence="1" id="KW-0285">Flavoprotein</keyword>
<dbReference type="CDD" id="cd00075">
    <property type="entry name" value="HATPase"/>
    <property type="match status" value="1"/>
</dbReference>
<dbReference type="InterPro" id="IPR005467">
    <property type="entry name" value="His_kinase_dom"/>
</dbReference>
<dbReference type="InterPro" id="IPR000700">
    <property type="entry name" value="PAS-assoc_C"/>
</dbReference>
<dbReference type="PANTHER" id="PTHR47429:SF2">
    <property type="entry name" value="PROTEIN TWIN LOV 1"/>
    <property type="match status" value="1"/>
</dbReference>
<evidence type="ECO:0000256" key="4">
    <source>
        <dbReference type="SAM" id="MobiDB-lite"/>
    </source>
</evidence>
<dbReference type="AlphaFoldDB" id="A0A521BWD9"/>
<evidence type="ECO:0000313" key="7">
    <source>
        <dbReference type="EMBL" id="SMO51512.1"/>
    </source>
</evidence>
<name>A0A521BWD9_9EURY</name>
<keyword evidence="8" id="KW-1185">Reference proteome</keyword>
<gene>
    <name evidence="7" type="ORF">SAMN06264867_103116</name>
</gene>
<keyword evidence="2" id="KW-0288">FMN</keyword>
<evidence type="ECO:0000256" key="1">
    <source>
        <dbReference type="ARBA" id="ARBA00022630"/>
    </source>
</evidence>
<dbReference type="SUPFAM" id="SSF55874">
    <property type="entry name" value="ATPase domain of HSP90 chaperone/DNA topoisomerase II/histidine kinase"/>
    <property type="match status" value="1"/>
</dbReference>
<dbReference type="CDD" id="cd00130">
    <property type="entry name" value="PAS"/>
    <property type="match status" value="1"/>
</dbReference>
<evidence type="ECO:0000256" key="2">
    <source>
        <dbReference type="ARBA" id="ARBA00022643"/>
    </source>
</evidence>
<sequence length="492" mass="55738">MVSGFEDAQSGTSRGTPEPERQPTLLLFMRPGRDRELLAEALRDRYRIETATDPAALESTFDCCLLDVDGFERTAEIAESRRQRSDPVFLPFVLLIPERKSDSAVENAWDRVDDVIDLPVKRAELAARISNLIERRETSLRLAERERRLEETVDELRLKERVMDEAPVGIALAEPGADENPMTYVNAQFEELTGYGSEMLGEDCRFLQGEETDAETTARIREAIRAEEPIAVDVLNYRANGRKFWNRLTVAPIRGDDGTVTNYVGFQVDITDRKIRERRLEVMNRVLNHNLRNKMNLIDGYTELLREELDDEHRKPIEVIEETTNDLMRIAEAVRKIDHTLSSTDSAETRVALRDRLSELVSRFEGRYPNATFELSVPEGDPLEIVAVGLLTALEEGIENAVKHNDDAHPSVSIRVDRTDPGWLAIEIEDDGPGIPDHETYVLERGETSLKHADRLGLWLMYWVVSKAGGDFSVRTVEGEGTTLRLSVPTEP</sequence>
<organism evidence="7 8">
    <name type="scientific">Halorubrum cibi</name>
    <dbReference type="NCBI Taxonomy" id="413815"/>
    <lineage>
        <taxon>Archaea</taxon>
        <taxon>Methanobacteriati</taxon>
        <taxon>Methanobacteriota</taxon>
        <taxon>Stenosarchaea group</taxon>
        <taxon>Halobacteria</taxon>
        <taxon>Halobacteriales</taxon>
        <taxon>Haloferacaceae</taxon>
        <taxon>Halorubrum</taxon>
    </lineage>
</organism>
<dbReference type="InterPro" id="IPR035965">
    <property type="entry name" value="PAS-like_dom_sf"/>
</dbReference>
<dbReference type="Gene3D" id="3.40.50.2300">
    <property type="match status" value="1"/>
</dbReference>
<dbReference type="InterPro" id="IPR036890">
    <property type="entry name" value="HATPase_C_sf"/>
</dbReference>
<dbReference type="InterPro" id="IPR011006">
    <property type="entry name" value="CheY-like_superfamily"/>
</dbReference>
<keyword evidence="3" id="KW-0157">Chromophore</keyword>
<dbReference type="SMART" id="SM00387">
    <property type="entry name" value="HATPase_c"/>
    <property type="match status" value="1"/>
</dbReference>
<feature type="region of interest" description="Disordered" evidence="4">
    <location>
        <begin position="1"/>
        <end position="23"/>
    </location>
</feature>
<dbReference type="PANTHER" id="PTHR47429">
    <property type="entry name" value="PROTEIN TWIN LOV 1"/>
    <property type="match status" value="1"/>
</dbReference>
<dbReference type="SMART" id="SM00086">
    <property type="entry name" value="PAC"/>
    <property type="match status" value="1"/>
</dbReference>
<dbReference type="InterPro" id="IPR036097">
    <property type="entry name" value="HisK_dim/P_sf"/>
</dbReference>